<keyword evidence="1" id="KW-0378">Hydrolase</keyword>
<dbReference type="RefSeq" id="WP_162331524.1">
    <property type="nucleotide sequence ID" value="NZ_CP048113.1"/>
</dbReference>
<dbReference type="EMBL" id="CP048113">
    <property type="protein sequence ID" value="QHS59829.1"/>
    <property type="molecule type" value="Genomic_DNA"/>
</dbReference>
<dbReference type="SUPFAM" id="SSF51055">
    <property type="entry name" value="Carbohydrate binding domain"/>
    <property type="match status" value="1"/>
</dbReference>
<evidence type="ECO:0000259" key="3">
    <source>
        <dbReference type="SMART" id="SM00495"/>
    </source>
</evidence>
<feature type="signal peptide" evidence="2">
    <location>
        <begin position="1"/>
        <end position="22"/>
    </location>
</feature>
<dbReference type="AlphaFoldDB" id="A0A6B9ZDJ7"/>
<name>A0A6B9ZDJ7_9BACT</name>
<evidence type="ECO:0000313" key="4">
    <source>
        <dbReference type="EMBL" id="QHS59829.1"/>
    </source>
</evidence>
<evidence type="ECO:0000256" key="1">
    <source>
        <dbReference type="ARBA" id="ARBA00022801"/>
    </source>
</evidence>
<keyword evidence="2" id="KW-0732">Signal</keyword>
<dbReference type="GO" id="GO:0005975">
    <property type="term" value="P:carbohydrate metabolic process"/>
    <property type="evidence" value="ECO:0007669"/>
    <property type="project" value="InterPro"/>
</dbReference>
<dbReference type="Gene3D" id="2.10.10.20">
    <property type="entry name" value="Carbohydrate-binding module superfamily 5/12"/>
    <property type="match status" value="1"/>
</dbReference>
<dbReference type="GO" id="GO:0030246">
    <property type="term" value="F:carbohydrate binding"/>
    <property type="evidence" value="ECO:0007669"/>
    <property type="project" value="InterPro"/>
</dbReference>
<dbReference type="GO" id="GO:0005576">
    <property type="term" value="C:extracellular region"/>
    <property type="evidence" value="ECO:0007669"/>
    <property type="project" value="InterPro"/>
</dbReference>
<feature type="chain" id="PRO_5025692638" description="Chitin-binding type-3 domain-containing protein" evidence="2">
    <location>
        <begin position="23"/>
        <end position="96"/>
    </location>
</feature>
<dbReference type="Proteomes" id="UP000476411">
    <property type="component" value="Chromosome"/>
</dbReference>
<dbReference type="SMART" id="SM00495">
    <property type="entry name" value="ChtBD3"/>
    <property type="match status" value="1"/>
</dbReference>
<organism evidence="4 5">
    <name type="scientific">Chitinophaga agri</name>
    <dbReference type="NCBI Taxonomy" id="2703787"/>
    <lineage>
        <taxon>Bacteria</taxon>
        <taxon>Pseudomonadati</taxon>
        <taxon>Bacteroidota</taxon>
        <taxon>Chitinophagia</taxon>
        <taxon>Chitinophagales</taxon>
        <taxon>Chitinophagaceae</taxon>
        <taxon>Chitinophaga</taxon>
    </lineage>
</organism>
<accession>A0A6B9ZDJ7</accession>
<keyword evidence="5" id="KW-1185">Reference proteome</keyword>
<dbReference type="InterPro" id="IPR036573">
    <property type="entry name" value="CBM_sf_5/12"/>
</dbReference>
<sequence length="96" mass="10627">MKMRKHYAVALLMVGITTPSITTLKAGNNVTPHSVNQTFDLCSETAAWVSATAYVMGSYVKYNGRLFRARSWTQGDTPRGFGVYPDGPWEDQGTCF</sequence>
<dbReference type="CDD" id="cd12215">
    <property type="entry name" value="ChiC_BD"/>
    <property type="match status" value="1"/>
</dbReference>
<protein>
    <recommendedName>
        <fullName evidence="3">Chitin-binding type-3 domain-containing protein</fullName>
    </recommendedName>
</protein>
<gene>
    <name evidence="4" type="ORF">GWR21_09565</name>
</gene>
<dbReference type="KEGG" id="chih:GWR21_09565"/>
<evidence type="ECO:0000313" key="5">
    <source>
        <dbReference type="Proteomes" id="UP000476411"/>
    </source>
</evidence>
<reference evidence="4 5" key="1">
    <citation type="submission" date="2020-01" db="EMBL/GenBank/DDBJ databases">
        <title>Complete genome sequence of Chitinophaga sp. H33E-04 isolated from quinoa roots.</title>
        <authorList>
            <person name="Weon H.-Y."/>
            <person name="Lee S.A."/>
        </authorList>
    </citation>
    <scope>NUCLEOTIDE SEQUENCE [LARGE SCALE GENOMIC DNA]</scope>
    <source>
        <strain evidence="4 5">H33E-04</strain>
    </source>
</reference>
<evidence type="ECO:0000256" key="2">
    <source>
        <dbReference type="SAM" id="SignalP"/>
    </source>
</evidence>
<feature type="domain" description="Chitin-binding type-3" evidence="3">
    <location>
        <begin position="45"/>
        <end position="92"/>
    </location>
</feature>
<dbReference type="GO" id="GO:0004553">
    <property type="term" value="F:hydrolase activity, hydrolyzing O-glycosyl compounds"/>
    <property type="evidence" value="ECO:0007669"/>
    <property type="project" value="InterPro"/>
</dbReference>
<dbReference type="Pfam" id="PF02839">
    <property type="entry name" value="CBM_5_12"/>
    <property type="match status" value="1"/>
</dbReference>
<dbReference type="InterPro" id="IPR003610">
    <property type="entry name" value="CBM5/12"/>
</dbReference>
<proteinExistence type="predicted"/>